<accession>A0A6G0X4J4</accession>
<keyword evidence="2" id="KW-0812">Transmembrane</keyword>
<feature type="compositionally biased region" description="Basic and acidic residues" evidence="1">
    <location>
        <begin position="68"/>
        <end position="80"/>
    </location>
</feature>
<dbReference type="VEuPathDB" id="FungiDB:AeMF1_005330"/>
<dbReference type="EMBL" id="VJMJ01000105">
    <property type="protein sequence ID" value="KAF0734807.1"/>
    <property type="molecule type" value="Genomic_DNA"/>
</dbReference>
<organism evidence="3 4">
    <name type="scientific">Aphanomyces euteiches</name>
    <dbReference type="NCBI Taxonomy" id="100861"/>
    <lineage>
        <taxon>Eukaryota</taxon>
        <taxon>Sar</taxon>
        <taxon>Stramenopiles</taxon>
        <taxon>Oomycota</taxon>
        <taxon>Saprolegniomycetes</taxon>
        <taxon>Saprolegniales</taxon>
        <taxon>Verrucalvaceae</taxon>
        <taxon>Aphanomyces</taxon>
    </lineage>
</organism>
<feature type="compositionally biased region" description="Low complexity" evidence="1">
    <location>
        <begin position="47"/>
        <end position="58"/>
    </location>
</feature>
<gene>
    <name evidence="3" type="ORF">Ae201684_008584</name>
</gene>
<comment type="caution">
    <text evidence="3">The sequence shown here is derived from an EMBL/GenBank/DDBJ whole genome shotgun (WGS) entry which is preliminary data.</text>
</comment>
<sequence>MAQNNAGKFLVAGVVSLTAATIGYIHVYVPNYTELGQQVHDRAATHASSGAASPVAGSMWKNMKRQIKNNEQHAKKEADE</sequence>
<dbReference type="OrthoDB" id="163686at2759"/>
<keyword evidence="2" id="KW-0472">Membrane</keyword>
<evidence type="ECO:0000313" key="3">
    <source>
        <dbReference type="EMBL" id="KAF0734807.1"/>
    </source>
</evidence>
<keyword evidence="2" id="KW-1133">Transmembrane helix</keyword>
<name>A0A6G0X4J4_9STRA</name>
<proteinExistence type="predicted"/>
<dbReference type="Proteomes" id="UP000481153">
    <property type="component" value="Unassembled WGS sequence"/>
</dbReference>
<feature type="transmembrane region" description="Helical" evidence="2">
    <location>
        <begin position="9"/>
        <end position="29"/>
    </location>
</feature>
<keyword evidence="4" id="KW-1185">Reference proteome</keyword>
<dbReference type="AlphaFoldDB" id="A0A6G0X4J4"/>
<reference evidence="3 4" key="1">
    <citation type="submission" date="2019-07" db="EMBL/GenBank/DDBJ databases">
        <title>Genomics analysis of Aphanomyces spp. identifies a new class of oomycete effector associated with host adaptation.</title>
        <authorList>
            <person name="Gaulin E."/>
        </authorList>
    </citation>
    <scope>NUCLEOTIDE SEQUENCE [LARGE SCALE GENOMIC DNA]</scope>
    <source>
        <strain evidence="3 4">ATCC 201684</strain>
    </source>
</reference>
<evidence type="ECO:0000313" key="4">
    <source>
        <dbReference type="Proteomes" id="UP000481153"/>
    </source>
</evidence>
<feature type="region of interest" description="Disordered" evidence="1">
    <location>
        <begin position="44"/>
        <end position="80"/>
    </location>
</feature>
<evidence type="ECO:0000256" key="2">
    <source>
        <dbReference type="SAM" id="Phobius"/>
    </source>
</evidence>
<evidence type="ECO:0000256" key="1">
    <source>
        <dbReference type="SAM" id="MobiDB-lite"/>
    </source>
</evidence>
<protein>
    <submittedName>
        <fullName evidence="3">Uncharacterized protein</fullName>
    </submittedName>
</protein>